<dbReference type="EC" id="3.5.99.6" evidence="3"/>
<dbReference type="InterPro" id="IPR037171">
    <property type="entry name" value="NagB/RpiA_transferase-like"/>
</dbReference>
<dbReference type="InterPro" id="IPR006148">
    <property type="entry name" value="Glc/Gal-6P_isomerase"/>
</dbReference>
<organism evidence="5 6">
    <name type="scientific">Aquibacillus rhizosphaerae</name>
    <dbReference type="NCBI Taxonomy" id="3051431"/>
    <lineage>
        <taxon>Bacteria</taxon>
        <taxon>Bacillati</taxon>
        <taxon>Bacillota</taxon>
        <taxon>Bacilli</taxon>
        <taxon>Bacillales</taxon>
        <taxon>Bacillaceae</taxon>
        <taxon>Aquibacillus</taxon>
    </lineage>
</organism>
<feature type="active site" description="For ring-opening step" evidence="3">
    <location>
        <position position="143"/>
    </location>
</feature>
<comment type="similarity">
    <text evidence="3">Belongs to the glucosamine/galactosamine-6-phosphate isomerase family. NagB subfamily.</text>
</comment>
<comment type="function">
    <text evidence="3">Catalyzes the reversible isomerization-deamination of glucosamine 6-phosphate (GlcN6P) to form fructose 6-phosphate (Fru6P) and ammonium ion.</text>
</comment>
<keyword evidence="2 3" id="KW-0119">Carbohydrate metabolism</keyword>
<dbReference type="GO" id="GO:0004342">
    <property type="term" value="F:glucosamine-6-phosphate deaminase activity"/>
    <property type="evidence" value="ECO:0007669"/>
    <property type="project" value="UniProtKB-EC"/>
</dbReference>
<reference evidence="5 6" key="1">
    <citation type="submission" date="2023-06" db="EMBL/GenBank/DDBJ databases">
        <title>Aquibacillus rhizosphaerae LR5S19.</title>
        <authorList>
            <person name="Sun J.-Q."/>
        </authorList>
    </citation>
    <scope>NUCLEOTIDE SEQUENCE [LARGE SCALE GENOMIC DNA]</scope>
    <source>
        <strain evidence="5 6">LR5S19</strain>
    </source>
</reference>
<evidence type="ECO:0000256" key="3">
    <source>
        <dbReference type="HAMAP-Rule" id="MF_01241"/>
    </source>
</evidence>
<dbReference type="RefSeq" id="WP_285933390.1">
    <property type="nucleotide sequence ID" value="NZ_JASTZU010000054.1"/>
</dbReference>
<evidence type="ECO:0000313" key="5">
    <source>
        <dbReference type="EMBL" id="MDL4842104.1"/>
    </source>
</evidence>
<accession>A0ABT7L9Q3</accession>
<evidence type="ECO:0000313" key="6">
    <source>
        <dbReference type="Proteomes" id="UP001235343"/>
    </source>
</evidence>
<dbReference type="CDD" id="cd01399">
    <property type="entry name" value="GlcN6P_deaminase"/>
    <property type="match status" value="1"/>
</dbReference>
<protein>
    <recommendedName>
        <fullName evidence="3">Glucosamine-6-phosphate deaminase</fullName>
        <ecNumber evidence="3">3.5.99.6</ecNumber>
    </recommendedName>
    <alternativeName>
        <fullName evidence="3">GlcN6P deaminase</fullName>
        <shortName evidence="3">GNPDA</shortName>
    </alternativeName>
    <alternativeName>
        <fullName evidence="3">Glucosamine-6-phosphate isomerase</fullName>
    </alternativeName>
</protein>
<dbReference type="HAMAP" id="MF_01241">
    <property type="entry name" value="GlcN6P_deamin"/>
    <property type="match status" value="1"/>
</dbReference>
<dbReference type="PANTHER" id="PTHR11280">
    <property type="entry name" value="GLUCOSAMINE-6-PHOSPHATE ISOMERASE"/>
    <property type="match status" value="1"/>
</dbReference>
<dbReference type="Gene3D" id="3.40.50.1360">
    <property type="match status" value="1"/>
</dbReference>
<keyword evidence="1 3" id="KW-0378">Hydrolase</keyword>
<feature type="active site" description="Proton acceptor; for ring-opening step" evidence="3">
    <location>
        <position position="138"/>
    </location>
</feature>
<keyword evidence="6" id="KW-1185">Reference proteome</keyword>
<evidence type="ECO:0000256" key="2">
    <source>
        <dbReference type="ARBA" id="ARBA00023277"/>
    </source>
</evidence>
<feature type="active site" description="For ring-opening step" evidence="3">
    <location>
        <position position="136"/>
    </location>
</feature>
<dbReference type="NCBIfam" id="TIGR00502">
    <property type="entry name" value="nagB"/>
    <property type="match status" value="1"/>
</dbReference>
<evidence type="ECO:0000259" key="4">
    <source>
        <dbReference type="Pfam" id="PF01182"/>
    </source>
</evidence>
<dbReference type="Pfam" id="PF01182">
    <property type="entry name" value="Glucosamine_iso"/>
    <property type="match status" value="1"/>
</dbReference>
<dbReference type="EMBL" id="JASTZU010000054">
    <property type="protein sequence ID" value="MDL4842104.1"/>
    <property type="molecule type" value="Genomic_DNA"/>
</dbReference>
<comment type="catalytic activity">
    <reaction evidence="3">
        <text>alpha-D-glucosamine 6-phosphate + H2O = beta-D-fructose 6-phosphate + NH4(+)</text>
        <dbReference type="Rhea" id="RHEA:12172"/>
        <dbReference type="ChEBI" id="CHEBI:15377"/>
        <dbReference type="ChEBI" id="CHEBI:28938"/>
        <dbReference type="ChEBI" id="CHEBI:57634"/>
        <dbReference type="ChEBI" id="CHEBI:75989"/>
        <dbReference type="EC" id="3.5.99.6"/>
    </reaction>
</comment>
<comment type="caution">
    <text evidence="3">Lacks conserved residue(s) required for the propagation of feature annotation.</text>
</comment>
<feature type="active site" description="Proton acceptor; for enolization step" evidence="3">
    <location>
        <position position="67"/>
    </location>
</feature>
<name>A0ABT7L9Q3_9BACI</name>
<dbReference type="PROSITE" id="PS01161">
    <property type="entry name" value="GLC_GALNAC_ISOMERASE"/>
    <property type="match status" value="1"/>
</dbReference>
<dbReference type="InterPro" id="IPR004547">
    <property type="entry name" value="Glucosamine6P_isomerase"/>
</dbReference>
<feature type="domain" description="Glucosamine/galactosamine-6-phosphate isomerase" evidence="4">
    <location>
        <begin position="12"/>
        <end position="228"/>
    </location>
</feature>
<evidence type="ECO:0000256" key="1">
    <source>
        <dbReference type="ARBA" id="ARBA00022801"/>
    </source>
</evidence>
<dbReference type="SUPFAM" id="SSF100950">
    <property type="entry name" value="NagB/RpiA/CoA transferase-like"/>
    <property type="match status" value="1"/>
</dbReference>
<comment type="pathway">
    <text evidence="3">Amino-sugar metabolism; N-acetylneuraminate degradation; D-fructose 6-phosphate from N-acetylneuraminate: step 5/5.</text>
</comment>
<dbReference type="PANTHER" id="PTHR11280:SF5">
    <property type="entry name" value="GLUCOSAMINE-6-PHOSPHATE ISOMERASE"/>
    <property type="match status" value="1"/>
</dbReference>
<comment type="caution">
    <text evidence="5">The sequence shown here is derived from an EMBL/GenBank/DDBJ whole genome shotgun (WGS) entry which is preliminary data.</text>
</comment>
<dbReference type="Proteomes" id="UP001235343">
    <property type="component" value="Unassembled WGS sequence"/>
</dbReference>
<proteinExistence type="inferred from homology"/>
<sequence>MQIIRVEDYEDISKKATEILLDRIRTAEKLVLGLATGSTPVLTYQYLVKDHQENQTSYQHVTSFNLDEYIGLPVEDPNSYHTFMDHHLFNHIDIPREQIFLPNGLADNQQQACIDYEKQIQNHGGIDLQLLGIGSNGHIGFNEPGTPFDSATHIVDLAESTRKANARFFDSIEEVPKQAITMGIGSILRSKEILLLVSGEKKSKALARLLEKQVDSQFPASALHHHAHVTIVADKAALQYTNEKSSVTQ</sequence>
<dbReference type="InterPro" id="IPR018321">
    <property type="entry name" value="Glucosamine6P_isomerase_CS"/>
</dbReference>
<gene>
    <name evidence="3 5" type="primary">nagB</name>
    <name evidence="5" type="ORF">QQS35_16820</name>
</gene>